<evidence type="ECO:0000256" key="5">
    <source>
        <dbReference type="ARBA" id="ARBA00022989"/>
    </source>
</evidence>
<name>A0AAP0KN06_9MAGN</name>
<proteinExistence type="inferred from homology"/>
<evidence type="ECO:0000256" key="6">
    <source>
        <dbReference type="ARBA" id="ARBA00023136"/>
    </source>
</evidence>
<evidence type="ECO:0000313" key="10">
    <source>
        <dbReference type="Proteomes" id="UP001417504"/>
    </source>
</evidence>
<dbReference type="GO" id="GO:0016020">
    <property type="term" value="C:membrane"/>
    <property type="evidence" value="ECO:0007669"/>
    <property type="project" value="UniProtKB-SubCell"/>
</dbReference>
<keyword evidence="6 7" id="KW-0472">Membrane</keyword>
<dbReference type="PROSITE" id="PS50850">
    <property type="entry name" value="MFS"/>
    <property type="match status" value="1"/>
</dbReference>
<gene>
    <name evidence="9" type="ORF">Sjap_003057</name>
</gene>
<reference evidence="9 10" key="1">
    <citation type="submission" date="2024-01" db="EMBL/GenBank/DDBJ databases">
        <title>Genome assemblies of Stephania.</title>
        <authorList>
            <person name="Yang L."/>
        </authorList>
    </citation>
    <scope>NUCLEOTIDE SEQUENCE [LARGE SCALE GENOMIC DNA]</scope>
    <source>
        <strain evidence="9">QJT</strain>
        <tissue evidence="9">Leaf</tissue>
    </source>
</reference>
<evidence type="ECO:0000313" key="9">
    <source>
        <dbReference type="EMBL" id="KAK9155577.1"/>
    </source>
</evidence>
<feature type="transmembrane region" description="Helical" evidence="7">
    <location>
        <begin position="73"/>
        <end position="94"/>
    </location>
</feature>
<evidence type="ECO:0000256" key="7">
    <source>
        <dbReference type="SAM" id="Phobius"/>
    </source>
</evidence>
<dbReference type="EMBL" id="JBBNAE010000001">
    <property type="protein sequence ID" value="KAK9155577.1"/>
    <property type="molecule type" value="Genomic_DNA"/>
</dbReference>
<dbReference type="Pfam" id="PF00083">
    <property type="entry name" value="Sugar_tr"/>
    <property type="match status" value="1"/>
</dbReference>
<feature type="transmembrane region" description="Helical" evidence="7">
    <location>
        <begin position="106"/>
        <end position="124"/>
    </location>
</feature>
<dbReference type="PANTHER" id="PTHR23500:SF567">
    <property type="entry name" value="SUGAR TRANSPORT PROTEIN 12-LIKE"/>
    <property type="match status" value="1"/>
</dbReference>
<dbReference type="SUPFAM" id="SSF103473">
    <property type="entry name" value="MFS general substrate transporter"/>
    <property type="match status" value="1"/>
</dbReference>
<feature type="domain" description="Major facilitator superfamily (MFS) profile" evidence="8">
    <location>
        <begin position="1"/>
        <end position="138"/>
    </location>
</feature>
<dbReference type="InterPro" id="IPR045262">
    <property type="entry name" value="STP/PLT_plant"/>
</dbReference>
<dbReference type="PROSITE" id="PS00217">
    <property type="entry name" value="SUGAR_TRANSPORT_2"/>
    <property type="match status" value="1"/>
</dbReference>
<evidence type="ECO:0000256" key="2">
    <source>
        <dbReference type="ARBA" id="ARBA00010992"/>
    </source>
</evidence>
<keyword evidence="5 7" id="KW-1133">Transmembrane helix</keyword>
<evidence type="ECO:0000256" key="4">
    <source>
        <dbReference type="ARBA" id="ARBA00022692"/>
    </source>
</evidence>
<accession>A0AAP0KN06</accession>
<comment type="subcellular location">
    <subcellularLocation>
        <location evidence="1">Membrane</location>
        <topology evidence="1">Multi-pass membrane protein</topology>
    </subcellularLocation>
</comment>
<dbReference type="InterPro" id="IPR005829">
    <property type="entry name" value="Sugar_transporter_CS"/>
</dbReference>
<comment type="similarity">
    <text evidence="2">Belongs to the major facilitator superfamily. Sugar transporter (TC 2.A.1.1) family.</text>
</comment>
<evidence type="ECO:0000256" key="3">
    <source>
        <dbReference type="ARBA" id="ARBA00022448"/>
    </source>
</evidence>
<dbReference type="InterPro" id="IPR005828">
    <property type="entry name" value="MFS_sugar_transport-like"/>
</dbReference>
<dbReference type="AlphaFoldDB" id="A0AAP0KN06"/>
<feature type="transmembrane region" description="Helical" evidence="7">
    <location>
        <begin position="20"/>
        <end position="40"/>
    </location>
</feature>
<keyword evidence="10" id="KW-1185">Reference proteome</keyword>
<feature type="transmembrane region" description="Helical" evidence="7">
    <location>
        <begin position="47"/>
        <end position="67"/>
    </location>
</feature>
<evidence type="ECO:0000256" key="1">
    <source>
        <dbReference type="ARBA" id="ARBA00004141"/>
    </source>
</evidence>
<organism evidence="9 10">
    <name type="scientific">Stephania japonica</name>
    <dbReference type="NCBI Taxonomy" id="461633"/>
    <lineage>
        <taxon>Eukaryota</taxon>
        <taxon>Viridiplantae</taxon>
        <taxon>Streptophyta</taxon>
        <taxon>Embryophyta</taxon>
        <taxon>Tracheophyta</taxon>
        <taxon>Spermatophyta</taxon>
        <taxon>Magnoliopsida</taxon>
        <taxon>Ranunculales</taxon>
        <taxon>Menispermaceae</taxon>
        <taxon>Menispermoideae</taxon>
        <taxon>Cissampelideae</taxon>
        <taxon>Stephania</taxon>
    </lineage>
</organism>
<dbReference type="Proteomes" id="UP001417504">
    <property type="component" value="Unassembled WGS sequence"/>
</dbReference>
<dbReference type="InterPro" id="IPR020846">
    <property type="entry name" value="MFS_dom"/>
</dbReference>
<dbReference type="InterPro" id="IPR036259">
    <property type="entry name" value="MFS_trans_sf"/>
</dbReference>
<protein>
    <recommendedName>
        <fullName evidence="8">Major facilitator superfamily (MFS) profile domain-containing protein</fullName>
    </recommendedName>
</protein>
<dbReference type="GO" id="GO:0015144">
    <property type="term" value="F:carbohydrate transmembrane transporter activity"/>
    <property type="evidence" value="ECO:0007669"/>
    <property type="project" value="InterPro"/>
</dbReference>
<dbReference type="Gene3D" id="1.20.1250.20">
    <property type="entry name" value="MFS general substrate transporter like domains"/>
    <property type="match status" value="1"/>
</dbReference>
<dbReference type="PANTHER" id="PTHR23500">
    <property type="entry name" value="SOLUTE CARRIER FAMILY 2, FACILITATED GLUCOSE TRANSPORTER"/>
    <property type="match status" value="1"/>
</dbReference>
<keyword evidence="3" id="KW-0813">Transport</keyword>
<comment type="caution">
    <text evidence="9">The sequence shown here is derived from an EMBL/GenBank/DDBJ whole genome shotgun (WGS) entry which is preliminary data.</text>
</comment>
<keyword evidence="4 7" id="KW-0812">Transmembrane</keyword>
<sequence>MICKEEGTLNCKFNNLLLSLYTSSLYLAALLVQPTASLLTSKCGRKYTILFGGIVFLCGAVLTAGTFSVSMLISGRLMLGFGVGFAIQSIHLFISEMAPLRHRGTLELLFELMVIIGFLCDNLAQTSINGFEFLKIYL</sequence>
<evidence type="ECO:0000259" key="8">
    <source>
        <dbReference type="PROSITE" id="PS50850"/>
    </source>
</evidence>